<dbReference type="InterPro" id="IPR000760">
    <property type="entry name" value="Inositol_monophosphatase-like"/>
</dbReference>
<protein>
    <recommendedName>
        <fullName evidence="8">3'(2'),5'-bisphosphate nucleotidase CysQ</fullName>
        <ecNumber evidence="8">3.1.3.7</ecNumber>
    </recommendedName>
    <alternativeName>
        <fullName evidence="8">3'(2'),5-bisphosphonucleoside 3'(2')-phosphohydrolase</fullName>
    </alternativeName>
    <alternativeName>
        <fullName evidence="8">3'-phosphoadenosine 5'-phosphate phosphatase</fullName>
        <shortName evidence="8">PAP phosphatase</shortName>
    </alternativeName>
</protein>
<comment type="caution">
    <text evidence="10">The sequence shown here is derived from an EMBL/GenBank/DDBJ whole genome shotgun (WGS) entry which is preliminary data.</text>
</comment>
<dbReference type="FunFam" id="3.30.540.10:FF:000007">
    <property type="entry name" value="3'(2'),5'-bisphosphate nucleotidase CysQ"/>
    <property type="match status" value="1"/>
</dbReference>
<dbReference type="PANTHER" id="PTHR43028:SF5">
    <property type="entry name" value="3'(2'),5'-BISPHOSPHATE NUCLEOTIDASE 1"/>
    <property type="match status" value="1"/>
</dbReference>
<dbReference type="GO" id="GO:0008441">
    <property type="term" value="F:3'(2'),5'-bisphosphate nucleotidase activity"/>
    <property type="evidence" value="ECO:0007669"/>
    <property type="project" value="UniProtKB-UniRule"/>
</dbReference>
<keyword evidence="4 8" id="KW-0479">Metal-binding</keyword>
<dbReference type="EC" id="3.1.3.7" evidence="8"/>
<dbReference type="CDD" id="cd01638">
    <property type="entry name" value="CysQ"/>
    <property type="match status" value="1"/>
</dbReference>
<feature type="binding site" evidence="8">
    <location>
        <position position="94"/>
    </location>
    <ligand>
        <name>Mg(2+)</name>
        <dbReference type="ChEBI" id="CHEBI:18420"/>
        <label>1</label>
    </ligand>
</feature>
<organism evidence="10 11">
    <name type="scientific">Shewanella gelidii</name>
    <dbReference type="NCBI Taxonomy" id="1642821"/>
    <lineage>
        <taxon>Bacteria</taxon>
        <taxon>Pseudomonadati</taxon>
        <taxon>Pseudomonadota</taxon>
        <taxon>Gammaproteobacteria</taxon>
        <taxon>Alteromonadales</taxon>
        <taxon>Shewanellaceae</taxon>
        <taxon>Shewanella</taxon>
    </lineage>
</organism>
<dbReference type="Gene3D" id="3.30.540.10">
    <property type="entry name" value="Fructose-1,6-Bisphosphatase, subunit A, domain 1"/>
    <property type="match status" value="1"/>
</dbReference>
<comment type="catalytic activity">
    <reaction evidence="8">
        <text>adenosine 3',5'-bisphosphate + H2O = AMP + phosphate</text>
        <dbReference type="Rhea" id="RHEA:10040"/>
        <dbReference type="ChEBI" id="CHEBI:15377"/>
        <dbReference type="ChEBI" id="CHEBI:43474"/>
        <dbReference type="ChEBI" id="CHEBI:58343"/>
        <dbReference type="ChEBI" id="CHEBI:456215"/>
        <dbReference type="EC" id="3.1.3.7"/>
    </reaction>
</comment>
<dbReference type="PROSITE" id="PS00630">
    <property type="entry name" value="IMP_2"/>
    <property type="match status" value="1"/>
</dbReference>
<keyword evidence="2 8" id="KW-1003">Cell membrane</keyword>
<comment type="similarity">
    <text evidence="1 8">Belongs to the inositol monophosphatase superfamily. CysQ family.</text>
</comment>
<dbReference type="GO" id="GO:0046854">
    <property type="term" value="P:phosphatidylinositol phosphate biosynthetic process"/>
    <property type="evidence" value="ECO:0007669"/>
    <property type="project" value="InterPro"/>
</dbReference>
<feature type="binding site" evidence="9">
    <location>
        <position position="231"/>
    </location>
    <ligand>
        <name>Mg(2+)</name>
        <dbReference type="ChEBI" id="CHEBI:18420"/>
        <label>1</label>
        <note>catalytic</note>
    </ligand>
</feature>
<dbReference type="InterPro" id="IPR006240">
    <property type="entry name" value="CysQ"/>
</dbReference>
<dbReference type="PANTHER" id="PTHR43028">
    <property type="entry name" value="3'(2'),5'-BISPHOSPHATE NUCLEOTIDASE 1"/>
    <property type="match status" value="1"/>
</dbReference>
<reference evidence="10" key="2">
    <citation type="submission" date="2020-09" db="EMBL/GenBank/DDBJ databases">
        <authorList>
            <person name="Sun Q."/>
            <person name="Ohkuma M."/>
        </authorList>
    </citation>
    <scope>NUCLEOTIDE SEQUENCE</scope>
    <source>
        <strain evidence="10">JCM 30804</strain>
    </source>
</reference>
<evidence type="ECO:0000256" key="3">
    <source>
        <dbReference type="ARBA" id="ARBA00022519"/>
    </source>
</evidence>
<sequence length="276" mass="30081">MPITRFQSEYLSVMADIAKQAGQAIMQHYGTDQLSVQVKSDDSPVTIADMASHQVIVQGLTKLTPEVPVLSEESEAIDWETRKQWPAYWLIDPLDGTKEFIQHNGEFTVNIAYIHQGVAVAGVVYAPALGKCYSGALGFGAWLEVTSAVNQQRCSAPVPAKLSQLFAKSSVPRKVPIIVGSRSHPSPLLSDYLANLDDYEMLSVGSSLKFCLLAEGAADIYPRLGPTSEWDTAAAQAVLESAGGRVNIYDADIRLKYNQKSSLLNPFFIATSAQWK</sequence>
<dbReference type="Pfam" id="PF00459">
    <property type="entry name" value="Inositol_P"/>
    <property type="match status" value="1"/>
</dbReference>
<dbReference type="PRINTS" id="PR00377">
    <property type="entry name" value="IMPHPHTASES"/>
</dbReference>
<feature type="binding site" evidence="8">
    <location>
        <position position="231"/>
    </location>
    <ligand>
        <name>substrate</name>
    </ligand>
</feature>
<reference evidence="10" key="1">
    <citation type="journal article" date="2014" name="Int. J. Syst. Evol. Microbiol.">
        <title>Complete genome sequence of Corynebacterium casei LMG S-19264T (=DSM 44701T), isolated from a smear-ripened cheese.</title>
        <authorList>
            <consortium name="US DOE Joint Genome Institute (JGI-PGF)"/>
            <person name="Walter F."/>
            <person name="Albersmeier A."/>
            <person name="Kalinowski J."/>
            <person name="Ruckert C."/>
        </authorList>
    </citation>
    <scope>NUCLEOTIDE SEQUENCE</scope>
    <source>
        <strain evidence="10">JCM 30804</strain>
    </source>
</reference>
<dbReference type="GO" id="GO:0005886">
    <property type="term" value="C:plasma membrane"/>
    <property type="evidence" value="ECO:0007669"/>
    <property type="project" value="UniProtKB-SubCell"/>
</dbReference>
<feature type="binding site" evidence="8">
    <location>
        <position position="72"/>
    </location>
    <ligand>
        <name>substrate</name>
    </ligand>
</feature>
<comment type="function">
    <text evidence="8">Converts adenosine-3',5'-bisphosphate (PAP) to AMP.</text>
</comment>
<dbReference type="GO" id="GO:0050427">
    <property type="term" value="P:3'-phosphoadenosine 5'-phosphosulfate metabolic process"/>
    <property type="evidence" value="ECO:0007669"/>
    <property type="project" value="TreeGrafter"/>
</dbReference>
<keyword evidence="3 8" id="KW-0997">Cell inner membrane</keyword>
<evidence type="ECO:0000313" key="11">
    <source>
        <dbReference type="Proteomes" id="UP000613743"/>
    </source>
</evidence>
<evidence type="ECO:0000256" key="9">
    <source>
        <dbReference type="PIRSR" id="PIRSR600760-2"/>
    </source>
</evidence>
<evidence type="ECO:0000256" key="4">
    <source>
        <dbReference type="ARBA" id="ARBA00022723"/>
    </source>
</evidence>
<dbReference type="HAMAP" id="MF_02095">
    <property type="entry name" value="CysQ"/>
    <property type="match status" value="1"/>
</dbReference>
<feature type="binding site" evidence="9">
    <location>
        <position position="94"/>
    </location>
    <ligand>
        <name>Mg(2+)</name>
        <dbReference type="ChEBI" id="CHEBI:18420"/>
        <label>1</label>
        <note>catalytic</note>
    </ligand>
</feature>
<feature type="binding site" evidence="8">
    <location>
        <position position="95"/>
    </location>
    <ligand>
        <name>Mg(2+)</name>
        <dbReference type="ChEBI" id="CHEBI:18420"/>
        <label>2</label>
    </ligand>
</feature>
<proteinExistence type="inferred from homology"/>
<evidence type="ECO:0000256" key="7">
    <source>
        <dbReference type="ARBA" id="ARBA00023136"/>
    </source>
</evidence>
<feature type="binding site" evidence="8">
    <location>
        <position position="231"/>
    </location>
    <ligand>
        <name>Mg(2+)</name>
        <dbReference type="ChEBI" id="CHEBI:18420"/>
        <label>2</label>
    </ligand>
</feature>
<feature type="binding site" evidence="9">
    <location>
        <position position="95"/>
    </location>
    <ligand>
        <name>Mg(2+)</name>
        <dbReference type="ChEBI" id="CHEBI:18420"/>
        <label>1</label>
        <note>catalytic</note>
    </ligand>
</feature>
<dbReference type="InterPro" id="IPR050725">
    <property type="entry name" value="CysQ/Inositol_MonoPase"/>
</dbReference>
<feature type="binding site" evidence="8">
    <location>
        <position position="92"/>
    </location>
    <ligand>
        <name>Mg(2+)</name>
        <dbReference type="ChEBI" id="CHEBI:18420"/>
        <label>1</label>
    </ligand>
</feature>
<feature type="binding site" evidence="9">
    <location>
        <position position="72"/>
    </location>
    <ligand>
        <name>Mg(2+)</name>
        <dbReference type="ChEBI" id="CHEBI:18420"/>
        <label>1</label>
        <note>catalytic</note>
    </ligand>
</feature>
<dbReference type="Proteomes" id="UP000613743">
    <property type="component" value="Unassembled WGS sequence"/>
</dbReference>
<comment type="cofactor">
    <cofactor evidence="8 9">
        <name>Mg(2+)</name>
        <dbReference type="ChEBI" id="CHEBI:18420"/>
    </cofactor>
</comment>
<dbReference type="Gene3D" id="3.40.190.80">
    <property type="match status" value="1"/>
</dbReference>
<feature type="binding site" evidence="9">
    <location>
        <position position="92"/>
    </location>
    <ligand>
        <name>Mg(2+)</name>
        <dbReference type="ChEBI" id="CHEBI:18420"/>
        <label>1</label>
        <note>catalytic</note>
    </ligand>
</feature>
<dbReference type="RefSeq" id="WP_268244238.1">
    <property type="nucleotide sequence ID" value="NZ_BMPZ01000001.1"/>
</dbReference>
<keyword evidence="6 8" id="KW-0460">Magnesium</keyword>
<gene>
    <name evidence="8 10" type="primary">cysQ</name>
    <name evidence="10" type="ORF">GCM10009332_00150</name>
</gene>
<keyword evidence="7 8" id="KW-0472">Membrane</keyword>
<evidence type="ECO:0000256" key="6">
    <source>
        <dbReference type="ARBA" id="ARBA00022842"/>
    </source>
</evidence>
<name>A0A917JHF6_9GAMM</name>
<evidence type="ECO:0000256" key="1">
    <source>
        <dbReference type="ARBA" id="ARBA00005289"/>
    </source>
</evidence>
<dbReference type="GO" id="GO:0000103">
    <property type="term" value="P:sulfate assimilation"/>
    <property type="evidence" value="ECO:0007669"/>
    <property type="project" value="TreeGrafter"/>
</dbReference>
<keyword evidence="11" id="KW-1185">Reference proteome</keyword>
<dbReference type="GO" id="GO:0000287">
    <property type="term" value="F:magnesium ion binding"/>
    <property type="evidence" value="ECO:0007669"/>
    <property type="project" value="UniProtKB-UniRule"/>
</dbReference>
<dbReference type="EMBL" id="BMPZ01000001">
    <property type="protein sequence ID" value="GGI67121.1"/>
    <property type="molecule type" value="Genomic_DNA"/>
</dbReference>
<evidence type="ECO:0000256" key="8">
    <source>
        <dbReference type="HAMAP-Rule" id="MF_02095"/>
    </source>
</evidence>
<dbReference type="SUPFAM" id="SSF56655">
    <property type="entry name" value="Carbohydrate phosphatase"/>
    <property type="match status" value="1"/>
</dbReference>
<evidence type="ECO:0000313" key="10">
    <source>
        <dbReference type="EMBL" id="GGI67121.1"/>
    </source>
</evidence>
<dbReference type="AlphaFoldDB" id="A0A917JHF6"/>
<keyword evidence="5 8" id="KW-0378">Hydrolase</keyword>
<comment type="subcellular location">
    <subcellularLocation>
        <location evidence="8">Cell inner membrane</location>
        <topology evidence="8">Peripheral membrane protein</topology>
        <orientation evidence="8">Cytoplasmic side</orientation>
    </subcellularLocation>
</comment>
<feature type="binding site" evidence="8">
    <location>
        <begin position="94"/>
        <end position="97"/>
    </location>
    <ligand>
        <name>substrate</name>
    </ligand>
</feature>
<dbReference type="InterPro" id="IPR020550">
    <property type="entry name" value="Inositol_monophosphatase_CS"/>
</dbReference>
<evidence type="ECO:0000256" key="5">
    <source>
        <dbReference type="ARBA" id="ARBA00022801"/>
    </source>
</evidence>
<feature type="binding site" evidence="8">
    <location>
        <position position="72"/>
    </location>
    <ligand>
        <name>Mg(2+)</name>
        <dbReference type="ChEBI" id="CHEBI:18420"/>
        <label>1</label>
    </ligand>
</feature>
<evidence type="ECO:0000256" key="2">
    <source>
        <dbReference type="ARBA" id="ARBA00022475"/>
    </source>
</evidence>
<feature type="binding site" evidence="8">
    <location>
        <position position="92"/>
    </location>
    <ligand>
        <name>Mg(2+)</name>
        <dbReference type="ChEBI" id="CHEBI:18420"/>
        <label>2</label>
    </ligand>
</feature>
<dbReference type="NCBIfam" id="TIGR01331">
    <property type="entry name" value="bisphos_cysQ"/>
    <property type="match status" value="1"/>
</dbReference>
<accession>A0A917JHF6</accession>
<dbReference type="FunFam" id="3.40.190.80:FF:000005">
    <property type="entry name" value="3'(2'),5'-bisphosphate nucleotidase CysQ"/>
    <property type="match status" value="1"/>
</dbReference>